<evidence type="ECO:0000256" key="2">
    <source>
        <dbReference type="ARBA" id="ARBA00022603"/>
    </source>
</evidence>
<name>A0ABS5BW20_9BACT</name>
<feature type="domain" description="TaqI-like C-terminal specificity" evidence="5">
    <location>
        <begin position="160"/>
        <end position="250"/>
    </location>
</feature>
<evidence type="ECO:0000313" key="6">
    <source>
        <dbReference type="EMBL" id="MBP3957088.1"/>
    </source>
</evidence>
<gene>
    <name evidence="6" type="ORF">J8F10_17620</name>
</gene>
<sequence>MDDLSQQIADEGVAVPRSRFGTEPWSLEPPGATALMDKIRAAGVPLREFIGAEPLSGIKTGLNEAFLLDNATKDKLVAADLKSADLCKPYLRGQDNSRWNAGWVKLWMLALKSSNNHEWPWSKTATGMDAEAIFRQTYPAVHAHLNQFRDALIKRQDQGEHWWELRSCAYWNAFEKKKLIYPEITWRADWNFDSRGLHINNTVYILPTEDLWVLAVMNAPVMWAYCWRNAQHGKDEALRFIREFVQTIPIPKPTDGQRAEVEAAVGRLIELACEQQGGRAAILDWLRSEFNVEKASQKLQVPATLSADAFVAEVKKESKKGFGVAELKRLKDEYGKSVLPLHALAREAEQLERQVSDVVNAAFGLTPDEVKLMWDTAPPRMPIARPPGA</sequence>
<keyword evidence="3" id="KW-0808">Transferase</keyword>
<dbReference type="Pfam" id="PF12950">
    <property type="entry name" value="TaqI_C"/>
    <property type="match status" value="1"/>
</dbReference>
<evidence type="ECO:0000256" key="4">
    <source>
        <dbReference type="ARBA" id="ARBA00047942"/>
    </source>
</evidence>
<evidence type="ECO:0000256" key="3">
    <source>
        <dbReference type="ARBA" id="ARBA00022679"/>
    </source>
</evidence>
<evidence type="ECO:0000313" key="7">
    <source>
        <dbReference type="Proteomes" id="UP000676565"/>
    </source>
</evidence>
<dbReference type="RefSeq" id="WP_210655825.1">
    <property type="nucleotide sequence ID" value="NZ_JAGKQQ010000001.1"/>
</dbReference>
<comment type="catalytic activity">
    <reaction evidence="4">
        <text>a 2'-deoxyadenosine in DNA + S-adenosyl-L-methionine = an N(6)-methyl-2'-deoxyadenosine in DNA + S-adenosyl-L-homocysteine + H(+)</text>
        <dbReference type="Rhea" id="RHEA:15197"/>
        <dbReference type="Rhea" id="RHEA-COMP:12418"/>
        <dbReference type="Rhea" id="RHEA-COMP:12419"/>
        <dbReference type="ChEBI" id="CHEBI:15378"/>
        <dbReference type="ChEBI" id="CHEBI:57856"/>
        <dbReference type="ChEBI" id="CHEBI:59789"/>
        <dbReference type="ChEBI" id="CHEBI:90615"/>
        <dbReference type="ChEBI" id="CHEBI:90616"/>
        <dbReference type="EC" id="2.1.1.72"/>
    </reaction>
</comment>
<dbReference type="PANTHER" id="PTHR33841">
    <property type="entry name" value="DNA METHYLTRANSFERASE YEEA-RELATED"/>
    <property type="match status" value="1"/>
</dbReference>
<accession>A0ABS5BW20</accession>
<evidence type="ECO:0000259" key="5">
    <source>
        <dbReference type="Pfam" id="PF12950"/>
    </source>
</evidence>
<proteinExistence type="predicted"/>
<protein>
    <recommendedName>
        <fullName evidence="1">site-specific DNA-methyltransferase (adenine-specific)</fullName>
        <ecNumber evidence="1">2.1.1.72</ecNumber>
    </recommendedName>
</protein>
<dbReference type="PANTHER" id="PTHR33841:SF1">
    <property type="entry name" value="DNA METHYLTRANSFERASE A"/>
    <property type="match status" value="1"/>
</dbReference>
<keyword evidence="2" id="KW-0489">Methyltransferase</keyword>
<dbReference type="Proteomes" id="UP000676565">
    <property type="component" value="Unassembled WGS sequence"/>
</dbReference>
<evidence type="ECO:0000256" key="1">
    <source>
        <dbReference type="ARBA" id="ARBA00011900"/>
    </source>
</evidence>
<dbReference type="InterPro" id="IPR050953">
    <property type="entry name" value="N4_N6_ade-DNA_methylase"/>
</dbReference>
<dbReference type="InterPro" id="IPR025931">
    <property type="entry name" value="TaqI_C"/>
</dbReference>
<dbReference type="EMBL" id="JAGKQQ010000001">
    <property type="protein sequence ID" value="MBP3957088.1"/>
    <property type="molecule type" value="Genomic_DNA"/>
</dbReference>
<keyword evidence="7" id="KW-1185">Reference proteome</keyword>
<comment type="caution">
    <text evidence="6">The sequence shown here is derived from an EMBL/GenBank/DDBJ whole genome shotgun (WGS) entry which is preliminary data.</text>
</comment>
<dbReference type="EC" id="2.1.1.72" evidence="1"/>
<reference evidence="6 7" key="1">
    <citation type="submission" date="2021-04" db="EMBL/GenBank/DDBJ databases">
        <authorList>
            <person name="Ivanova A."/>
        </authorList>
    </citation>
    <scope>NUCLEOTIDE SEQUENCE [LARGE SCALE GENOMIC DNA]</scope>
    <source>
        <strain evidence="6 7">G18</strain>
    </source>
</reference>
<organism evidence="6 7">
    <name type="scientific">Gemmata palustris</name>
    <dbReference type="NCBI Taxonomy" id="2822762"/>
    <lineage>
        <taxon>Bacteria</taxon>
        <taxon>Pseudomonadati</taxon>
        <taxon>Planctomycetota</taxon>
        <taxon>Planctomycetia</taxon>
        <taxon>Gemmatales</taxon>
        <taxon>Gemmataceae</taxon>
        <taxon>Gemmata</taxon>
    </lineage>
</organism>